<dbReference type="AlphaFoldDB" id="A0AAF0G0A9"/>
<keyword evidence="2" id="KW-1185">Reference proteome</keyword>
<reference evidence="1" key="1">
    <citation type="submission" date="2022-01" db="EMBL/GenBank/DDBJ databases">
        <title>Complete genome of Methanomicrobium antiquum DSM 21220.</title>
        <authorList>
            <person name="Chen S.-C."/>
            <person name="You Y.-T."/>
            <person name="Zhou Y.-Z."/>
            <person name="Lai M.-C."/>
        </authorList>
    </citation>
    <scope>NUCLEOTIDE SEQUENCE</scope>
    <source>
        <strain evidence="1">DSM 21220</strain>
    </source>
</reference>
<dbReference type="GeneID" id="79949811"/>
<protein>
    <submittedName>
        <fullName evidence="1">Uncharacterized protein</fullName>
    </submittedName>
</protein>
<dbReference type="EMBL" id="CP091092">
    <property type="protein sequence ID" value="WFN37819.1"/>
    <property type="molecule type" value="Genomic_DNA"/>
</dbReference>
<organism evidence="1 2">
    <name type="scientific">Methanomicrobium antiquum</name>
    <dbReference type="NCBI Taxonomy" id="487686"/>
    <lineage>
        <taxon>Archaea</taxon>
        <taxon>Methanobacteriati</taxon>
        <taxon>Methanobacteriota</taxon>
        <taxon>Stenosarchaea group</taxon>
        <taxon>Methanomicrobia</taxon>
        <taxon>Methanomicrobiales</taxon>
        <taxon>Methanomicrobiaceae</taxon>
        <taxon>Methanomicrobium</taxon>
    </lineage>
</organism>
<evidence type="ECO:0000313" key="2">
    <source>
        <dbReference type="Proteomes" id="UP001218895"/>
    </source>
</evidence>
<accession>A0AAF0G0A9</accession>
<proteinExistence type="predicted"/>
<name>A0AAF0G0A9_9EURY</name>
<dbReference type="Proteomes" id="UP001218895">
    <property type="component" value="Chromosome"/>
</dbReference>
<dbReference type="RefSeq" id="WP_278100659.1">
    <property type="nucleotide sequence ID" value="NZ_CP091092.1"/>
</dbReference>
<sequence>MKKYSVLSVLIISVIFVISTIPIASAGDDSKYSYIEVENITLELTKNTAEYNINYKIDDGIQILVVFLGKSDLKNKLCKIMNSDNCRFENVEMDNAIIIFDNPSIDNGDGSLWFPRKDLEVTVPEITVKTPRSTRNFIDASEIPGMGYFADALPQQN</sequence>
<gene>
    <name evidence="1" type="ORF">L1994_05395</name>
</gene>
<evidence type="ECO:0000313" key="1">
    <source>
        <dbReference type="EMBL" id="WFN37819.1"/>
    </source>
</evidence>
<dbReference type="KEGG" id="manq:L1994_05395"/>